<keyword evidence="10" id="KW-0873">Pyrrolidone carboxylic acid</keyword>
<feature type="signal peptide" evidence="11">
    <location>
        <begin position="1"/>
        <end position="16"/>
    </location>
</feature>
<dbReference type="CDD" id="cd19437">
    <property type="entry name" value="lipocalin_apoD-like"/>
    <property type="match status" value="1"/>
</dbReference>
<dbReference type="GO" id="GO:0006869">
    <property type="term" value="P:lipid transport"/>
    <property type="evidence" value="ECO:0007669"/>
    <property type="project" value="InterPro"/>
</dbReference>
<evidence type="ECO:0000256" key="7">
    <source>
        <dbReference type="ARBA" id="ARBA00023121"/>
    </source>
</evidence>
<keyword evidence="6 11" id="KW-0732">Signal</keyword>
<dbReference type="FunFam" id="2.40.128.20:FF:000003">
    <property type="entry name" value="Apolipoprotein D"/>
    <property type="match status" value="1"/>
</dbReference>
<reference evidence="13" key="1">
    <citation type="submission" date="2023-08" db="EMBL/GenBank/DDBJ databases">
        <authorList>
            <person name="Alioto T."/>
            <person name="Alioto T."/>
            <person name="Gomez Garrido J."/>
        </authorList>
    </citation>
    <scope>NUCLEOTIDE SEQUENCE</scope>
</reference>
<sequence>MSAVYLLLLLLPLVSAQTFRWGPCPNPKVQPSFNIQQYLGRWYEIAKLPANFERGKCIEANYAVREDGTIRVYNTQLYKGKKRAAEGTAVIPDMREPAQLGVSFSYFTPYSPYWILTTDYTGLSVVYSCTDIFRIFHIEFAWILGRSRFLTAAETRNFKESLMPFVVCHYRSEPERTSSISLHLFSHHLQAEKMKVLIWLGVLLCLFACHLGEARVIPEGVPYDEPPAVPYWPYSTSDFWNYIEYFRSIGAYNHINEMARAFFAHQHLGDTLGYETNAGHEH</sequence>
<dbReference type="PANTHER" id="PTHR10612:SF15">
    <property type="entry name" value="APOLIPOPROTEIN D"/>
    <property type="match status" value="1"/>
</dbReference>
<keyword evidence="8" id="KW-1015">Disulfide bond</keyword>
<evidence type="ECO:0000256" key="2">
    <source>
        <dbReference type="ARBA" id="ARBA00006889"/>
    </source>
</evidence>
<proteinExistence type="inferred from homology"/>
<dbReference type="Pfam" id="PF08212">
    <property type="entry name" value="Lipocalin_2"/>
    <property type="match status" value="1"/>
</dbReference>
<feature type="domain" description="Lipocalin/cytosolic fatty-acid binding" evidence="12">
    <location>
        <begin position="34"/>
        <end position="127"/>
    </location>
</feature>
<comment type="subcellular location">
    <subcellularLocation>
        <location evidence="1">Secreted</location>
    </subcellularLocation>
</comment>
<evidence type="ECO:0000259" key="12">
    <source>
        <dbReference type="Pfam" id="PF08212"/>
    </source>
</evidence>
<evidence type="ECO:0000256" key="11">
    <source>
        <dbReference type="SAM" id="SignalP"/>
    </source>
</evidence>
<dbReference type="PROSITE" id="PS00213">
    <property type="entry name" value="LIPOCALIN"/>
    <property type="match status" value="1"/>
</dbReference>
<dbReference type="GO" id="GO:0042246">
    <property type="term" value="P:tissue regeneration"/>
    <property type="evidence" value="ECO:0007669"/>
    <property type="project" value="InterPro"/>
</dbReference>
<keyword evidence="9" id="KW-0325">Glycoprotein</keyword>
<keyword evidence="4" id="KW-0813">Transport</keyword>
<dbReference type="InterPro" id="IPR002969">
    <property type="entry name" value="ApolipopD"/>
</dbReference>
<evidence type="ECO:0000256" key="9">
    <source>
        <dbReference type="ARBA" id="ARBA00023180"/>
    </source>
</evidence>
<dbReference type="EMBL" id="OY660883">
    <property type="protein sequence ID" value="CAJ1082676.1"/>
    <property type="molecule type" value="Genomic_DNA"/>
</dbReference>
<dbReference type="GO" id="GO:0007420">
    <property type="term" value="P:brain development"/>
    <property type="evidence" value="ECO:0007669"/>
    <property type="project" value="InterPro"/>
</dbReference>
<evidence type="ECO:0000256" key="6">
    <source>
        <dbReference type="ARBA" id="ARBA00022729"/>
    </source>
</evidence>
<evidence type="ECO:0000256" key="1">
    <source>
        <dbReference type="ARBA" id="ARBA00004613"/>
    </source>
</evidence>
<dbReference type="GO" id="GO:0005737">
    <property type="term" value="C:cytoplasm"/>
    <property type="evidence" value="ECO:0007669"/>
    <property type="project" value="TreeGrafter"/>
</dbReference>
<dbReference type="GO" id="GO:0006629">
    <property type="term" value="P:lipid metabolic process"/>
    <property type="evidence" value="ECO:0007669"/>
    <property type="project" value="TreeGrafter"/>
</dbReference>
<dbReference type="PRINTS" id="PR01219">
    <property type="entry name" value="APOLIPOPROTD"/>
</dbReference>
<evidence type="ECO:0000256" key="10">
    <source>
        <dbReference type="ARBA" id="ARBA00023283"/>
    </source>
</evidence>
<comment type="similarity">
    <text evidence="2">Belongs to the calycin superfamily. Lipocalin family.</text>
</comment>
<dbReference type="Gene3D" id="2.40.128.20">
    <property type="match status" value="1"/>
</dbReference>
<evidence type="ECO:0000313" key="13">
    <source>
        <dbReference type="EMBL" id="CAJ1082676.1"/>
    </source>
</evidence>
<keyword evidence="7" id="KW-0446">Lipid-binding</keyword>
<evidence type="ECO:0000256" key="8">
    <source>
        <dbReference type="ARBA" id="ARBA00023157"/>
    </source>
</evidence>
<evidence type="ECO:0000256" key="5">
    <source>
        <dbReference type="ARBA" id="ARBA00022525"/>
    </source>
</evidence>
<dbReference type="SUPFAM" id="SSF50814">
    <property type="entry name" value="Lipocalins"/>
    <property type="match status" value="1"/>
</dbReference>
<dbReference type="GO" id="GO:0007605">
    <property type="term" value="P:sensory perception of sound"/>
    <property type="evidence" value="ECO:0007669"/>
    <property type="project" value="InterPro"/>
</dbReference>
<dbReference type="PANTHER" id="PTHR10612">
    <property type="entry name" value="APOLIPOPROTEIN D"/>
    <property type="match status" value="1"/>
</dbReference>
<protein>
    <recommendedName>
        <fullName evidence="3">Apolipoprotein D</fullName>
    </recommendedName>
</protein>
<evidence type="ECO:0000256" key="3">
    <source>
        <dbReference type="ARBA" id="ARBA00019890"/>
    </source>
</evidence>
<dbReference type="AlphaFoldDB" id="A0AAV1HB61"/>
<dbReference type="InterPro" id="IPR000566">
    <property type="entry name" value="Lipocln_cytosolic_FA-bd_dom"/>
</dbReference>
<keyword evidence="5" id="KW-0964">Secreted</keyword>
<dbReference type="InterPro" id="IPR028224">
    <property type="entry name" value="Otospiralin"/>
</dbReference>
<dbReference type="InterPro" id="IPR022272">
    <property type="entry name" value="Lipocalin_CS"/>
</dbReference>
<dbReference type="GO" id="GO:0000302">
    <property type="term" value="P:response to reactive oxygen species"/>
    <property type="evidence" value="ECO:0007669"/>
    <property type="project" value="TreeGrafter"/>
</dbReference>
<dbReference type="Proteomes" id="UP001178508">
    <property type="component" value="Chromosome 20"/>
</dbReference>
<organism evidence="13 14">
    <name type="scientific">Xyrichtys novacula</name>
    <name type="common">Pearly razorfish</name>
    <name type="synonym">Hemipteronotus novacula</name>
    <dbReference type="NCBI Taxonomy" id="13765"/>
    <lineage>
        <taxon>Eukaryota</taxon>
        <taxon>Metazoa</taxon>
        <taxon>Chordata</taxon>
        <taxon>Craniata</taxon>
        <taxon>Vertebrata</taxon>
        <taxon>Euteleostomi</taxon>
        <taxon>Actinopterygii</taxon>
        <taxon>Neopterygii</taxon>
        <taxon>Teleostei</taxon>
        <taxon>Neoteleostei</taxon>
        <taxon>Acanthomorphata</taxon>
        <taxon>Eupercaria</taxon>
        <taxon>Labriformes</taxon>
        <taxon>Labridae</taxon>
        <taxon>Xyrichtys</taxon>
    </lineage>
</organism>
<evidence type="ECO:0000313" key="14">
    <source>
        <dbReference type="Proteomes" id="UP001178508"/>
    </source>
</evidence>
<dbReference type="GO" id="GO:0005576">
    <property type="term" value="C:extracellular region"/>
    <property type="evidence" value="ECO:0007669"/>
    <property type="project" value="UniProtKB-SubCell"/>
</dbReference>
<dbReference type="Pfam" id="PF15182">
    <property type="entry name" value="OTOS"/>
    <property type="match status" value="1"/>
</dbReference>
<gene>
    <name evidence="13" type="ORF">XNOV1_A000642</name>
</gene>
<accession>A0AAV1HB61</accession>
<dbReference type="GO" id="GO:0008289">
    <property type="term" value="F:lipid binding"/>
    <property type="evidence" value="ECO:0007669"/>
    <property type="project" value="UniProtKB-KW"/>
</dbReference>
<feature type="chain" id="PRO_5043695990" description="Apolipoprotein D" evidence="11">
    <location>
        <begin position="17"/>
        <end position="282"/>
    </location>
</feature>
<dbReference type="InterPro" id="IPR012674">
    <property type="entry name" value="Calycin"/>
</dbReference>
<name>A0AAV1HB61_XYRNO</name>
<evidence type="ECO:0000256" key="4">
    <source>
        <dbReference type="ARBA" id="ARBA00022448"/>
    </source>
</evidence>
<keyword evidence="14" id="KW-1185">Reference proteome</keyword>